<dbReference type="GO" id="GO:0000287">
    <property type="term" value="F:magnesium ion binding"/>
    <property type="evidence" value="ECO:0007669"/>
    <property type="project" value="TreeGrafter"/>
</dbReference>
<keyword evidence="9 12" id="KW-0472">Membrane</keyword>
<dbReference type="Gene3D" id="3.30.460.20">
    <property type="entry name" value="CorA soluble domain-like"/>
    <property type="match status" value="1"/>
</dbReference>
<dbReference type="GO" id="GO:0005886">
    <property type="term" value="C:plasma membrane"/>
    <property type="evidence" value="ECO:0007669"/>
    <property type="project" value="UniProtKB-SubCell"/>
</dbReference>
<name>A0A290Q7S8_9BACT</name>
<dbReference type="GO" id="GO:0015087">
    <property type="term" value="F:cobalt ion transmembrane transporter activity"/>
    <property type="evidence" value="ECO:0007669"/>
    <property type="project" value="UniProtKB-UniRule"/>
</dbReference>
<dbReference type="InterPro" id="IPR004488">
    <property type="entry name" value="Mg/Co-transport_prot_CorA"/>
</dbReference>
<keyword evidence="8 12" id="KW-0406">Ion transport</keyword>
<dbReference type="PANTHER" id="PTHR46494:SF1">
    <property type="entry name" value="CORA FAMILY METAL ION TRANSPORTER (EUROFUNG)"/>
    <property type="match status" value="1"/>
</dbReference>
<protein>
    <recommendedName>
        <fullName evidence="12">Magnesium transport protein CorA</fullName>
    </recommendedName>
</protein>
<dbReference type="SUPFAM" id="SSF144083">
    <property type="entry name" value="Magnesium transport protein CorA, transmembrane region"/>
    <property type="match status" value="1"/>
</dbReference>
<dbReference type="RefSeq" id="WP_096056115.1">
    <property type="nucleotide sequence ID" value="NZ_CP023344.1"/>
</dbReference>
<dbReference type="SUPFAM" id="SSF143865">
    <property type="entry name" value="CorA soluble domain-like"/>
    <property type="match status" value="1"/>
</dbReference>
<dbReference type="Gene3D" id="1.20.58.340">
    <property type="entry name" value="Magnesium transport protein CorA, transmembrane region"/>
    <property type="match status" value="2"/>
</dbReference>
<evidence type="ECO:0000256" key="7">
    <source>
        <dbReference type="ARBA" id="ARBA00022989"/>
    </source>
</evidence>
<dbReference type="FunFam" id="1.20.58.340:FF:000004">
    <property type="entry name" value="Magnesium transport protein CorA"/>
    <property type="match status" value="1"/>
</dbReference>
<reference evidence="13 14" key="1">
    <citation type="submission" date="2017-09" db="EMBL/GenBank/DDBJ databases">
        <title>Complete genome sequence of Verrucomicrobial strain HZ-65, isolated from freshwater.</title>
        <authorList>
            <person name="Choi A."/>
        </authorList>
    </citation>
    <scope>NUCLEOTIDE SEQUENCE [LARGE SCALE GENOMIC DNA]</scope>
    <source>
        <strain evidence="13 14">HZ-65</strain>
    </source>
</reference>
<keyword evidence="3 12" id="KW-0813">Transport</keyword>
<evidence type="ECO:0000256" key="1">
    <source>
        <dbReference type="ARBA" id="ARBA00004651"/>
    </source>
</evidence>
<comment type="subcellular location">
    <subcellularLocation>
        <location evidence="1">Cell membrane</location>
        <topology evidence="1">Multi-pass membrane protein</topology>
    </subcellularLocation>
    <subcellularLocation>
        <location evidence="12">Membrane</location>
        <topology evidence="12">Multi-pass membrane protein</topology>
    </subcellularLocation>
</comment>
<evidence type="ECO:0000256" key="11">
    <source>
        <dbReference type="ARBA" id="ARBA00045497"/>
    </source>
</evidence>
<organism evidence="13 14">
    <name type="scientific">Nibricoccus aquaticus</name>
    <dbReference type="NCBI Taxonomy" id="2576891"/>
    <lineage>
        <taxon>Bacteria</taxon>
        <taxon>Pseudomonadati</taxon>
        <taxon>Verrucomicrobiota</taxon>
        <taxon>Opitutia</taxon>
        <taxon>Opitutales</taxon>
        <taxon>Opitutaceae</taxon>
        <taxon>Nibricoccus</taxon>
    </lineage>
</organism>
<accession>A0A290Q7S8</accession>
<dbReference type="Pfam" id="PF01544">
    <property type="entry name" value="CorA"/>
    <property type="match status" value="1"/>
</dbReference>
<dbReference type="OrthoDB" id="9803416at2"/>
<evidence type="ECO:0000256" key="3">
    <source>
        <dbReference type="ARBA" id="ARBA00022448"/>
    </source>
</evidence>
<dbReference type="GO" id="GO:0050897">
    <property type="term" value="F:cobalt ion binding"/>
    <property type="evidence" value="ECO:0007669"/>
    <property type="project" value="TreeGrafter"/>
</dbReference>
<evidence type="ECO:0000256" key="4">
    <source>
        <dbReference type="ARBA" id="ARBA00022475"/>
    </source>
</evidence>
<keyword evidence="5 12" id="KW-0812">Transmembrane</keyword>
<dbReference type="AlphaFoldDB" id="A0A290Q7S8"/>
<keyword evidence="4 12" id="KW-1003">Cell membrane</keyword>
<keyword evidence="7 12" id="KW-1133">Transmembrane helix</keyword>
<dbReference type="InterPro" id="IPR045861">
    <property type="entry name" value="CorA_cytoplasmic_dom"/>
</dbReference>
<keyword evidence="14" id="KW-1185">Reference proteome</keyword>
<feature type="transmembrane region" description="Helical" evidence="12">
    <location>
        <begin position="297"/>
        <end position="317"/>
    </location>
</feature>
<comment type="function">
    <text evidence="11">Mediates influx of magnesium ions. Alternates between open and closed states. Activated by low cytoplasmic Mg(2+) levels. Inactive when cytoplasmic Mg(2+) levels are high.</text>
</comment>
<evidence type="ECO:0000256" key="12">
    <source>
        <dbReference type="RuleBase" id="RU362010"/>
    </source>
</evidence>
<evidence type="ECO:0000256" key="5">
    <source>
        <dbReference type="ARBA" id="ARBA00022692"/>
    </source>
</evidence>
<dbReference type="InterPro" id="IPR002523">
    <property type="entry name" value="MgTranspt_CorA/ZnTranspt_ZntB"/>
</dbReference>
<keyword evidence="6 12" id="KW-0460">Magnesium</keyword>
<evidence type="ECO:0000256" key="2">
    <source>
        <dbReference type="ARBA" id="ARBA00009765"/>
    </source>
</evidence>
<dbReference type="NCBIfam" id="TIGR00383">
    <property type="entry name" value="corA"/>
    <property type="match status" value="1"/>
</dbReference>
<comment type="similarity">
    <text evidence="2 12">Belongs to the CorA metal ion transporter (MIT) (TC 1.A.35) family.</text>
</comment>
<dbReference type="GO" id="GO:0015095">
    <property type="term" value="F:magnesium ion transmembrane transporter activity"/>
    <property type="evidence" value="ECO:0007669"/>
    <property type="project" value="UniProtKB-UniRule"/>
</dbReference>
<dbReference type="InterPro" id="IPR045863">
    <property type="entry name" value="CorA_TM1_TM2"/>
</dbReference>
<proteinExistence type="inferred from homology"/>
<evidence type="ECO:0000256" key="10">
    <source>
        <dbReference type="ARBA" id="ARBA00034269"/>
    </source>
</evidence>
<dbReference type="CDD" id="cd12822">
    <property type="entry name" value="TmCorA-like"/>
    <property type="match status" value="1"/>
</dbReference>
<dbReference type="Proteomes" id="UP000217265">
    <property type="component" value="Chromosome"/>
</dbReference>
<evidence type="ECO:0000256" key="8">
    <source>
        <dbReference type="ARBA" id="ARBA00023065"/>
    </source>
</evidence>
<dbReference type="EMBL" id="CP023344">
    <property type="protein sequence ID" value="ATC64483.1"/>
    <property type="molecule type" value="Genomic_DNA"/>
</dbReference>
<evidence type="ECO:0000313" key="13">
    <source>
        <dbReference type="EMBL" id="ATC64483.1"/>
    </source>
</evidence>
<evidence type="ECO:0000313" key="14">
    <source>
        <dbReference type="Proteomes" id="UP000217265"/>
    </source>
</evidence>
<gene>
    <name evidence="12 13" type="primary">corA</name>
    <name evidence="13" type="ORF">CMV30_11255</name>
</gene>
<dbReference type="KEGG" id="vbh:CMV30_11255"/>
<evidence type="ECO:0000256" key="9">
    <source>
        <dbReference type="ARBA" id="ARBA00023136"/>
    </source>
</evidence>
<comment type="caution">
    <text evidence="12">Lacks conserved residue(s) required for the propagation of feature annotation.</text>
</comment>
<evidence type="ECO:0000256" key="6">
    <source>
        <dbReference type="ARBA" id="ARBA00022842"/>
    </source>
</evidence>
<sequence length="323" mass="36754">MIHSFVFSEGKLVGRDLEVEALRLVRADKGLILWVDLDNPTDDEIKTVLEGVFQFHPLAIEDCVTPSSLPKSEDYEDHLFIVTHAVDFTRTEKFNTTELDLFLGKEFLVTFHRTSLKSVDAAIDRCVKATGIVARGPDRLAHLVMDLLVDNFKPITDELRAELEEIEENVLTGDSGEDLIPKLLEVRGEINHLRQIVRPQRDLVSRLAHGDSKIIRAVMLPYFRDLRDNLIRIDETAASYADQLFISFDLYLSKSDVAANDGLKVLTALTALTLPATLISSWYGMNFDHMPELHSPFGYPIAFVATVLLTATMWWWCKRKRWI</sequence>
<dbReference type="PANTHER" id="PTHR46494">
    <property type="entry name" value="CORA FAMILY METAL ION TRANSPORTER (EUROFUNG)"/>
    <property type="match status" value="1"/>
</dbReference>
<comment type="catalytic activity">
    <reaction evidence="10">
        <text>Mg(2+)(in) = Mg(2+)(out)</text>
        <dbReference type="Rhea" id="RHEA:29827"/>
        <dbReference type="ChEBI" id="CHEBI:18420"/>
    </reaction>
</comment>